<reference evidence="1 2" key="1">
    <citation type="submission" date="2024-05" db="EMBL/GenBank/DDBJ databases">
        <title>Sequence of Lycoming College course isolates.</title>
        <authorList>
            <person name="Reigle C.A."/>
            <person name="Newman J.D."/>
        </authorList>
    </citation>
    <scope>NUCLEOTIDE SEQUENCE [LARGE SCALE GENOMIC DNA]</scope>
    <source>
        <strain evidence="1 2">CAR-09</strain>
    </source>
</reference>
<proteinExistence type="predicted"/>
<evidence type="ECO:0000313" key="1">
    <source>
        <dbReference type="EMBL" id="MEN8641747.1"/>
    </source>
</evidence>
<organism evidence="1 2">
    <name type="scientific">Pseudomonas sichuanensis</name>
    <dbReference type="NCBI Taxonomy" id="2213015"/>
    <lineage>
        <taxon>Bacteria</taxon>
        <taxon>Pseudomonadati</taxon>
        <taxon>Pseudomonadota</taxon>
        <taxon>Gammaproteobacteria</taxon>
        <taxon>Pseudomonadales</taxon>
        <taxon>Pseudomonadaceae</taxon>
        <taxon>Pseudomonas</taxon>
    </lineage>
</organism>
<keyword evidence="2" id="KW-1185">Reference proteome</keyword>
<name>A0ABV0DLE3_9PSED</name>
<dbReference type="Proteomes" id="UP001424532">
    <property type="component" value="Unassembled WGS sequence"/>
</dbReference>
<dbReference type="RefSeq" id="WP_347150986.1">
    <property type="nucleotide sequence ID" value="NZ_JBDLYL010000022.1"/>
</dbReference>
<evidence type="ECO:0000313" key="2">
    <source>
        <dbReference type="Proteomes" id="UP001424532"/>
    </source>
</evidence>
<accession>A0ABV0DLE3</accession>
<dbReference type="EMBL" id="JBDLYL010000022">
    <property type="protein sequence ID" value="MEN8641747.1"/>
    <property type="molecule type" value="Genomic_DNA"/>
</dbReference>
<sequence length="535" mass="60337">MDTTPLKDFDIALSLNQRGLCCQFEEAWRVWNRRAATPFTILATPLNHRKQPSTTRLQANLGSPQLSLDAQRMASQEVMTTFELLDGTLAYMSGSDPVELPIHKYSLSIRSMVRKRTVSREQLYKHNRQCAEGVNRQLEHFKLAEGQFSIECLFLTLTRPEALMIPQLHTPEDATLSSEARGQLVACIETWIADSGIDGPNGLLLMASVVPRAAKRPPSLFMEDYLFRLVREHVANVEPDLTHTIDYLCVTEGGHTLPDDTAKQDALCRSQGIWPSYMFADGSDGLFAGLMVLRKDLFIQHLLNSLKQALKREVERMAQENRLQANAGRLKHPELDFLEVLSFERDGNSLFLQGSKHYQWKDGDLQLALDKHLKLEIKLVEGNRFLLDGRLRGHLDRDRTTSWDMHSRATATRNTDIGGSMSLSTQGQGAKCSVVPVFAPTFTPVTGKNDDQGDTWAITQFFTRINNSWDVGIAGDWLGASRDAIIGMLEGVFRDVNLEMGNLAFVPPGEETFFFREPRFNQHLDLVINVLHRDV</sequence>
<gene>
    <name evidence="1" type="ORF">ABFE88_19045</name>
</gene>
<protein>
    <submittedName>
        <fullName evidence="1">Uncharacterized protein</fullName>
    </submittedName>
</protein>
<comment type="caution">
    <text evidence="1">The sequence shown here is derived from an EMBL/GenBank/DDBJ whole genome shotgun (WGS) entry which is preliminary data.</text>
</comment>